<comment type="caution">
    <text evidence="1">The sequence shown here is derived from an EMBL/GenBank/DDBJ whole genome shotgun (WGS) entry which is preliminary data.</text>
</comment>
<dbReference type="GeneID" id="96011054"/>
<protein>
    <submittedName>
        <fullName evidence="1">Uncharacterized protein</fullName>
    </submittedName>
</protein>
<gene>
    <name evidence="1" type="ORF">WHR41_09613</name>
</gene>
<proteinExistence type="predicted"/>
<dbReference type="EMBL" id="JAAQHG020000191">
    <property type="protein sequence ID" value="KAL1581752.1"/>
    <property type="molecule type" value="Genomic_DNA"/>
</dbReference>
<sequence>MEMILRTKLLIRIDQQVFGEVQRCRLRRD</sequence>
<keyword evidence="2" id="KW-1185">Reference proteome</keyword>
<name>A0AB34KDC7_9PEZI</name>
<reference evidence="1 2" key="1">
    <citation type="journal article" date="2020" name="Microbiol. Resour. Announc.">
        <title>Draft Genome Sequence of a Cladosporium Species Isolated from the Mesophotic Ascidian Didemnum maculosum.</title>
        <authorList>
            <person name="Gioti A."/>
            <person name="Siaperas R."/>
            <person name="Nikolaivits E."/>
            <person name="Le Goff G."/>
            <person name="Ouazzani J."/>
            <person name="Kotoulas G."/>
            <person name="Topakas E."/>
        </authorList>
    </citation>
    <scope>NUCLEOTIDE SEQUENCE [LARGE SCALE GENOMIC DNA]</scope>
    <source>
        <strain evidence="1 2">TM138-S3</strain>
    </source>
</reference>
<evidence type="ECO:0000313" key="2">
    <source>
        <dbReference type="Proteomes" id="UP000803884"/>
    </source>
</evidence>
<dbReference type="AlphaFoldDB" id="A0AB34KDC7"/>
<evidence type="ECO:0000313" key="1">
    <source>
        <dbReference type="EMBL" id="KAL1581752.1"/>
    </source>
</evidence>
<accession>A0AB34KDC7</accession>
<dbReference type="Proteomes" id="UP000803884">
    <property type="component" value="Unassembled WGS sequence"/>
</dbReference>
<dbReference type="RefSeq" id="XP_069224861.1">
    <property type="nucleotide sequence ID" value="XM_069378216.1"/>
</dbReference>
<organism evidence="1 2">
    <name type="scientific">Cladosporium halotolerans</name>
    <dbReference type="NCBI Taxonomy" id="1052096"/>
    <lineage>
        <taxon>Eukaryota</taxon>
        <taxon>Fungi</taxon>
        <taxon>Dikarya</taxon>
        <taxon>Ascomycota</taxon>
        <taxon>Pezizomycotina</taxon>
        <taxon>Dothideomycetes</taxon>
        <taxon>Dothideomycetidae</taxon>
        <taxon>Cladosporiales</taxon>
        <taxon>Cladosporiaceae</taxon>
        <taxon>Cladosporium</taxon>
    </lineage>
</organism>